<evidence type="ECO:0000256" key="1">
    <source>
        <dbReference type="SAM" id="MobiDB-lite"/>
    </source>
</evidence>
<protein>
    <submittedName>
        <fullName evidence="2">Uncharacterized protein</fullName>
    </submittedName>
</protein>
<name>A0ABP0TCV2_9BRYO</name>
<dbReference type="Proteomes" id="UP001497512">
    <property type="component" value="Chromosome 10"/>
</dbReference>
<feature type="compositionally biased region" description="Basic and acidic residues" evidence="1">
    <location>
        <begin position="1"/>
        <end position="29"/>
    </location>
</feature>
<feature type="region of interest" description="Disordered" evidence="1">
    <location>
        <begin position="1"/>
        <end position="110"/>
    </location>
</feature>
<accession>A0ABP0TCV2</accession>
<reference evidence="2" key="1">
    <citation type="submission" date="2024-02" db="EMBL/GenBank/DDBJ databases">
        <authorList>
            <consortium name="ELIXIR-Norway"/>
            <consortium name="Elixir Norway"/>
        </authorList>
    </citation>
    <scope>NUCLEOTIDE SEQUENCE</scope>
</reference>
<keyword evidence="3" id="KW-1185">Reference proteome</keyword>
<evidence type="ECO:0000313" key="3">
    <source>
        <dbReference type="Proteomes" id="UP001497512"/>
    </source>
</evidence>
<proteinExistence type="predicted"/>
<organism evidence="2 3">
    <name type="scientific">Sphagnum troendelagicum</name>
    <dbReference type="NCBI Taxonomy" id="128251"/>
    <lineage>
        <taxon>Eukaryota</taxon>
        <taxon>Viridiplantae</taxon>
        <taxon>Streptophyta</taxon>
        <taxon>Embryophyta</taxon>
        <taxon>Bryophyta</taxon>
        <taxon>Sphagnophytina</taxon>
        <taxon>Sphagnopsida</taxon>
        <taxon>Sphagnales</taxon>
        <taxon>Sphagnaceae</taxon>
        <taxon>Sphagnum</taxon>
    </lineage>
</organism>
<gene>
    <name evidence="2" type="ORF">CSSPTR1EN2_LOCUS2015</name>
</gene>
<evidence type="ECO:0000313" key="2">
    <source>
        <dbReference type="EMBL" id="CAK9193474.1"/>
    </source>
</evidence>
<sequence length="275" mass="28978">MPEPKHNEVVSEEALRRGTSDQDSQDSKSHNSQKQKKVASNDDGGNGADGVGPSSSGSSSQPSSTSLYRGELPDSASSLQPDKPVNMMDQGSSASNEEPPATKTPEDAAVSVSNQQLTIPLFDSTTHLDRTRDQLVGEGLERATVPSRFSPVNSLGPSIRRGPANGQYATTIQEYMDHTTITAEASRNIGKLEPMAELPPINDNFYPNDGPGIQGVNINNGMLMLSSWNGDMVDGSNQSICVILSPGLNLSPGGGINSSGDVYVPNADNVLMHLG</sequence>
<feature type="compositionally biased region" description="Low complexity" evidence="1">
    <location>
        <begin position="51"/>
        <end position="66"/>
    </location>
</feature>
<dbReference type="EMBL" id="OZ019902">
    <property type="protein sequence ID" value="CAK9193474.1"/>
    <property type="molecule type" value="Genomic_DNA"/>
</dbReference>